<name>A0ABN1U4B3_9ACTN</name>
<feature type="transmembrane region" description="Helical" evidence="1">
    <location>
        <begin position="12"/>
        <end position="29"/>
    </location>
</feature>
<sequence>MSRLLYLVPVRVLAAVAVTAVFSLVWRMGPDDGGANIGAGLLLFATIWAGCLVWSLFDARRHGFAISLTAWSIVALVIGAGFPFSIALIDGEWDSEILRTDLAVFIPMMLFSMVPLAAVGAAVGQATRKQA</sequence>
<feature type="transmembrane region" description="Helical" evidence="1">
    <location>
        <begin position="35"/>
        <end position="57"/>
    </location>
</feature>
<feature type="transmembrane region" description="Helical" evidence="1">
    <location>
        <begin position="64"/>
        <end position="82"/>
    </location>
</feature>
<dbReference type="EMBL" id="BAAALG010000017">
    <property type="protein sequence ID" value="GAA1114075.1"/>
    <property type="molecule type" value="Genomic_DNA"/>
</dbReference>
<dbReference type="RefSeq" id="WP_343996733.1">
    <property type="nucleotide sequence ID" value="NZ_BAAALG010000017.1"/>
</dbReference>
<organism evidence="2 3">
    <name type="scientific">Nocardioides dubius</name>
    <dbReference type="NCBI Taxonomy" id="317019"/>
    <lineage>
        <taxon>Bacteria</taxon>
        <taxon>Bacillati</taxon>
        <taxon>Actinomycetota</taxon>
        <taxon>Actinomycetes</taxon>
        <taxon>Propionibacteriales</taxon>
        <taxon>Nocardioidaceae</taxon>
        <taxon>Nocardioides</taxon>
    </lineage>
</organism>
<keyword evidence="1" id="KW-0472">Membrane</keyword>
<accession>A0ABN1U4B3</accession>
<comment type="caution">
    <text evidence="2">The sequence shown here is derived from an EMBL/GenBank/DDBJ whole genome shotgun (WGS) entry which is preliminary data.</text>
</comment>
<evidence type="ECO:0000313" key="3">
    <source>
        <dbReference type="Proteomes" id="UP001501581"/>
    </source>
</evidence>
<gene>
    <name evidence="2" type="ORF">GCM10009668_40440</name>
</gene>
<keyword evidence="1" id="KW-1133">Transmembrane helix</keyword>
<keyword evidence="3" id="KW-1185">Reference proteome</keyword>
<evidence type="ECO:0008006" key="4">
    <source>
        <dbReference type="Google" id="ProtNLM"/>
    </source>
</evidence>
<evidence type="ECO:0000313" key="2">
    <source>
        <dbReference type="EMBL" id="GAA1114075.1"/>
    </source>
</evidence>
<protein>
    <recommendedName>
        <fullName evidence="4">ABC transporter permease</fullName>
    </recommendedName>
</protein>
<reference evidence="2 3" key="1">
    <citation type="journal article" date="2019" name="Int. J. Syst. Evol. Microbiol.">
        <title>The Global Catalogue of Microorganisms (GCM) 10K type strain sequencing project: providing services to taxonomists for standard genome sequencing and annotation.</title>
        <authorList>
            <consortium name="The Broad Institute Genomics Platform"/>
            <consortium name="The Broad Institute Genome Sequencing Center for Infectious Disease"/>
            <person name="Wu L."/>
            <person name="Ma J."/>
        </authorList>
    </citation>
    <scope>NUCLEOTIDE SEQUENCE [LARGE SCALE GENOMIC DNA]</scope>
    <source>
        <strain evidence="2 3">JCM 13008</strain>
    </source>
</reference>
<dbReference type="Proteomes" id="UP001501581">
    <property type="component" value="Unassembled WGS sequence"/>
</dbReference>
<feature type="transmembrane region" description="Helical" evidence="1">
    <location>
        <begin position="102"/>
        <end position="123"/>
    </location>
</feature>
<proteinExistence type="predicted"/>
<keyword evidence="1" id="KW-0812">Transmembrane</keyword>
<evidence type="ECO:0000256" key="1">
    <source>
        <dbReference type="SAM" id="Phobius"/>
    </source>
</evidence>